<keyword evidence="4 6" id="KW-1133">Transmembrane helix</keyword>
<evidence type="ECO:0000313" key="8">
    <source>
        <dbReference type="Proteomes" id="UP000238308"/>
    </source>
</evidence>
<evidence type="ECO:0000256" key="3">
    <source>
        <dbReference type="ARBA" id="ARBA00022692"/>
    </source>
</evidence>
<dbReference type="OrthoDB" id="385012at2"/>
<comment type="caution">
    <text evidence="7">The sequence shown here is derived from an EMBL/GenBank/DDBJ whole genome shotgun (WGS) entry which is preliminary data.</text>
</comment>
<dbReference type="Pfam" id="PF03788">
    <property type="entry name" value="LrgA"/>
    <property type="match status" value="1"/>
</dbReference>
<evidence type="ECO:0000256" key="2">
    <source>
        <dbReference type="ARBA" id="ARBA00022475"/>
    </source>
</evidence>
<dbReference type="GO" id="GO:0016787">
    <property type="term" value="F:hydrolase activity"/>
    <property type="evidence" value="ECO:0007669"/>
    <property type="project" value="UniProtKB-KW"/>
</dbReference>
<evidence type="ECO:0000256" key="5">
    <source>
        <dbReference type="ARBA" id="ARBA00023136"/>
    </source>
</evidence>
<dbReference type="PANTHER" id="PTHR33931:SF2">
    <property type="entry name" value="HOLIN-LIKE PROTEIN CIDA"/>
    <property type="match status" value="1"/>
</dbReference>
<evidence type="ECO:0000256" key="4">
    <source>
        <dbReference type="ARBA" id="ARBA00022989"/>
    </source>
</evidence>
<evidence type="ECO:0000256" key="6">
    <source>
        <dbReference type="SAM" id="Phobius"/>
    </source>
</evidence>
<evidence type="ECO:0000256" key="1">
    <source>
        <dbReference type="ARBA" id="ARBA00004651"/>
    </source>
</evidence>
<dbReference type="RefSeq" id="WP_106226027.1">
    <property type="nucleotide sequence ID" value="NZ_PVTV01000001.1"/>
</dbReference>
<keyword evidence="2" id="KW-1003">Cell membrane</keyword>
<organism evidence="7 8">
    <name type="scientific">Jezberella montanilacus</name>
    <dbReference type="NCBI Taxonomy" id="323426"/>
    <lineage>
        <taxon>Bacteria</taxon>
        <taxon>Pseudomonadati</taxon>
        <taxon>Pseudomonadota</taxon>
        <taxon>Betaproteobacteria</taxon>
        <taxon>Burkholderiales</taxon>
        <taxon>Alcaligenaceae</taxon>
        <taxon>Jezberella</taxon>
    </lineage>
</organism>
<protein>
    <submittedName>
        <fullName evidence="7">Putative effector of murein hydrolase LrgA (UPF0299 family)</fullName>
    </submittedName>
</protein>
<sequence>MLSGLIQILFFQGLGELASRLLIPLLPGPVIGLVLLLCWLLIKKEVGPDLAMVSNALSKYLGLLFVPAAVGVVLFLPQLKENALAMICALVGSVTLTIGATALCLKLNRQSVKPDDKNKSDH</sequence>
<dbReference type="InterPro" id="IPR005538">
    <property type="entry name" value="LrgA/CidA"/>
</dbReference>
<feature type="transmembrane region" description="Helical" evidence="6">
    <location>
        <begin position="83"/>
        <end position="105"/>
    </location>
</feature>
<dbReference type="GO" id="GO:0005886">
    <property type="term" value="C:plasma membrane"/>
    <property type="evidence" value="ECO:0007669"/>
    <property type="project" value="UniProtKB-SubCell"/>
</dbReference>
<dbReference type="PANTHER" id="PTHR33931">
    <property type="entry name" value="HOLIN-LIKE PROTEIN CIDA-RELATED"/>
    <property type="match status" value="1"/>
</dbReference>
<keyword evidence="3 6" id="KW-0812">Transmembrane</keyword>
<keyword evidence="5 6" id="KW-0472">Membrane</keyword>
<dbReference type="EMBL" id="PVTV01000001">
    <property type="protein sequence ID" value="PRZ01577.1"/>
    <property type="molecule type" value="Genomic_DNA"/>
</dbReference>
<gene>
    <name evidence="7" type="ORF">BCM14_0087</name>
</gene>
<keyword evidence="8" id="KW-1185">Reference proteome</keyword>
<dbReference type="AlphaFoldDB" id="A0A2T0XRN3"/>
<proteinExistence type="predicted"/>
<reference evidence="7 8" key="1">
    <citation type="submission" date="2018-03" db="EMBL/GenBank/DDBJ databases">
        <title>Genomic Encyclopedia of Type Strains, Phase III (KMG-III): the genomes of soil and plant-associated and newly described type strains.</title>
        <authorList>
            <person name="Whitman W."/>
        </authorList>
    </citation>
    <scope>NUCLEOTIDE SEQUENCE [LARGE SCALE GENOMIC DNA]</scope>
    <source>
        <strain evidence="7 8">MWH-P2sevCIIIb</strain>
    </source>
</reference>
<keyword evidence="7" id="KW-0378">Hydrolase</keyword>
<name>A0A2T0XRN3_9BURK</name>
<feature type="transmembrane region" description="Helical" evidence="6">
    <location>
        <begin position="21"/>
        <end position="40"/>
    </location>
</feature>
<dbReference type="Proteomes" id="UP000238308">
    <property type="component" value="Unassembled WGS sequence"/>
</dbReference>
<comment type="subcellular location">
    <subcellularLocation>
        <location evidence="1">Cell membrane</location>
        <topology evidence="1">Multi-pass membrane protein</topology>
    </subcellularLocation>
</comment>
<evidence type="ECO:0000313" key="7">
    <source>
        <dbReference type="EMBL" id="PRZ01577.1"/>
    </source>
</evidence>
<accession>A0A2T0XRN3</accession>
<feature type="transmembrane region" description="Helical" evidence="6">
    <location>
        <begin position="60"/>
        <end position="77"/>
    </location>
</feature>